<name>A0A9W6RU20_9ACTN</name>
<feature type="domain" description="Glyoxalase-like" evidence="1">
    <location>
        <begin position="7"/>
        <end position="145"/>
    </location>
</feature>
<dbReference type="Proteomes" id="UP001165135">
    <property type="component" value="Unassembled WGS sequence"/>
</dbReference>
<dbReference type="RefSeq" id="WP_285636453.1">
    <property type="nucleotide sequence ID" value="NZ_BSTJ01000021.1"/>
</dbReference>
<protein>
    <submittedName>
        <fullName evidence="2">Glyoxalase</fullName>
    </submittedName>
</protein>
<dbReference type="PANTHER" id="PTHR35908">
    <property type="entry name" value="HYPOTHETICAL FUSION PROTEIN"/>
    <property type="match status" value="1"/>
</dbReference>
<dbReference type="Gene3D" id="3.10.180.10">
    <property type="entry name" value="2,3-Dihydroxybiphenyl 1,2-Dioxygenase, domain 1"/>
    <property type="match status" value="1"/>
</dbReference>
<gene>
    <name evidence="2" type="ORF">Airi01_099400</name>
</gene>
<dbReference type="PANTHER" id="PTHR35908:SF1">
    <property type="entry name" value="CONSERVED PROTEIN"/>
    <property type="match status" value="1"/>
</dbReference>
<organism evidence="2 3">
    <name type="scientific">Actinoallomurus iriomotensis</name>
    <dbReference type="NCBI Taxonomy" id="478107"/>
    <lineage>
        <taxon>Bacteria</taxon>
        <taxon>Bacillati</taxon>
        <taxon>Actinomycetota</taxon>
        <taxon>Actinomycetes</taxon>
        <taxon>Streptosporangiales</taxon>
        <taxon>Thermomonosporaceae</taxon>
        <taxon>Actinoallomurus</taxon>
    </lineage>
</organism>
<dbReference type="AlphaFoldDB" id="A0A9W6RU20"/>
<dbReference type="EMBL" id="BSTJ01000021">
    <property type="protein sequence ID" value="GLY81673.1"/>
    <property type="molecule type" value="Genomic_DNA"/>
</dbReference>
<evidence type="ECO:0000259" key="1">
    <source>
        <dbReference type="Pfam" id="PF18029"/>
    </source>
</evidence>
<comment type="caution">
    <text evidence="2">The sequence shown here is derived from an EMBL/GenBank/DDBJ whole genome shotgun (WGS) entry which is preliminary data.</text>
</comment>
<accession>A0A9W6RU20</accession>
<dbReference type="Pfam" id="PF18029">
    <property type="entry name" value="Glyoxalase_6"/>
    <property type="match status" value="1"/>
</dbReference>
<dbReference type="InterPro" id="IPR041581">
    <property type="entry name" value="Glyoxalase_6"/>
</dbReference>
<dbReference type="InterPro" id="IPR029068">
    <property type="entry name" value="Glyas_Bleomycin-R_OHBP_Dase"/>
</dbReference>
<evidence type="ECO:0000313" key="3">
    <source>
        <dbReference type="Proteomes" id="UP001165135"/>
    </source>
</evidence>
<reference evidence="2" key="1">
    <citation type="submission" date="2023-03" db="EMBL/GenBank/DDBJ databases">
        <title>Actinoallomurus iriomotensis NBRC 103681.</title>
        <authorList>
            <person name="Ichikawa N."/>
            <person name="Sato H."/>
            <person name="Tonouchi N."/>
        </authorList>
    </citation>
    <scope>NUCLEOTIDE SEQUENCE</scope>
    <source>
        <strain evidence="2">NBRC 103681</strain>
    </source>
</reference>
<dbReference type="SUPFAM" id="SSF54593">
    <property type="entry name" value="Glyoxalase/Bleomycin resistance protein/Dihydroxybiphenyl dioxygenase"/>
    <property type="match status" value="1"/>
</dbReference>
<sequence length="145" mass="16337">MATPWTLTFDCADPPRMASFWKVALGYVEAPPPEGFDTWEQWLTHFKVPDEEWDDGAALTDPDGVGPNISFLKVPEAKVAKNRLHIDVQVAGGRHQPWDLRERRIRDTVERLVTAGGSVLTEHEFEGRLDHVVMADPEGNEFCVV</sequence>
<proteinExistence type="predicted"/>
<evidence type="ECO:0000313" key="2">
    <source>
        <dbReference type="EMBL" id="GLY81673.1"/>
    </source>
</evidence>